<dbReference type="Proteomes" id="UP001529510">
    <property type="component" value="Unassembled WGS sequence"/>
</dbReference>
<accession>A0ABD0R7H2</accession>
<protein>
    <submittedName>
        <fullName evidence="2">Uncharacterized protein</fullName>
    </submittedName>
</protein>
<dbReference type="AlphaFoldDB" id="A0ABD0R7H2"/>
<name>A0ABD0R7H2_CIRMR</name>
<feature type="non-terminal residue" evidence="2">
    <location>
        <position position="79"/>
    </location>
</feature>
<evidence type="ECO:0000313" key="3">
    <source>
        <dbReference type="Proteomes" id="UP001529510"/>
    </source>
</evidence>
<sequence>MENITLPCYADTQTDVRDQNVLRYTANGDTNPGDGYEGRGRQRVSHHHWHPKERCWIIPLLRSKGKYQRRTTRLHAACQ</sequence>
<comment type="caution">
    <text evidence="2">The sequence shown here is derived from an EMBL/GenBank/DDBJ whole genome shotgun (WGS) entry which is preliminary data.</text>
</comment>
<keyword evidence="3" id="KW-1185">Reference proteome</keyword>
<organism evidence="2 3">
    <name type="scientific">Cirrhinus mrigala</name>
    <name type="common">Mrigala</name>
    <dbReference type="NCBI Taxonomy" id="683832"/>
    <lineage>
        <taxon>Eukaryota</taxon>
        <taxon>Metazoa</taxon>
        <taxon>Chordata</taxon>
        <taxon>Craniata</taxon>
        <taxon>Vertebrata</taxon>
        <taxon>Euteleostomi</taxon>
        <taxon>Actinopterygii</taxon>
        <taxon>Neopterygii</taxon>
        <taxon>Teleostei</taxon>
        <taxon>Ostariophysi</taxon>
        <taxon>Cypriniformes</taxon>
        <taxon>Cyprinidae</taxon>
        <taxon>Labeoninae</taxon>
        <taxon>Labeonini</taxon>
        <taxon>Cirrhinus</taxon>
    </lineage>
</organism>
<dbReference type="EMBL" id="JAMKFB020000005">
    <property type="protein sequence ID" value="KAL0194441.1"/>
    <property type="molecule type" value="Genomic_DNA"/>
</dbReference>
<evidence type="ECO:0000313" key="2">
    <source>
        <dbReference type="EMBL" id="KAL0194441.1"/>
    </source>
</evidence>
<feature type="region of interest" description="Disordered" evidence="1">
    <location>
        <begin position="25"/>
        <end position="45"/>
    </location>
</feature>
<reference evidence="2 3" key="1">
    <citation type="submission" date="2024-05" db="EMBL/GenBank/DDBJ databases">
        <title>Genome sequencing and assembly of Indian major carp, Cirrhinus mrigala (Hamilton, 1822).</title>
        <authorList>
            <person name="Mohindra V."/>
            <person name="Chowdhury L.M."/>
            <person name="Lal K."/>
            <person name="Jena J.K."/>
        </authorList>
    </citation>
    <scope>NUCLEOTIDE SEQUENCE [LARGE SCALE GENOMIC DNA]</scope>
    <source>
        <strain evidence="2">CM1030</strain>
        <tissue evidence="2">Blood</tissue>
    </source>
</reference>
<evidence type="ECO:0000256" key="1">
    <source>
        <dbReference type="SAM" id="MobiDB-lite"/>
    </source>
</evidence>
<proteinExistence type="predicted"/>
<gene>
    <name evidence="2" type="ORF">M9458_012737</name>
</gene>